<feature type="region of interest" description="Disordered" evidence="5">
    <location>
        <begin position="1"/>
        <end position="23"/>
    </location>
</feature>
<dbReference type="InterPro" id="IPR036390">
    <property type="entry name" value="WH_DNA-bd_sf"/>
</dbReference>
<dbReference type="Pfam" id="PF00447">
    <property type="entry name" value="HSF_DNA-bind"/>
    <property type="match status" value="1"/>
</dbReference>
<dbReference type="Gene3D" id="1.10.10.10">
    <property type="entry name" value="Winged helix-like DNA-binding domain superfamily/Winged helix DNA-binding domain"/>
    <property type="match status" value="1"/>
</dbReference>
<keyword evidence="8" id="KW-1185">Reference proteome</keyword>
<dbReference type="GO" id="GO:0043565">
    <property type="term" value="F:sequence-specific DNA binding"/>
    <property type="evidence" value="ECO:0007669"/>
    <property type="project" value="InterPro"/>
</dbReference>
<keyword evidence="3" id="KW-0238">DNA-binding</keyword>
<dbReference type="Proteomes" id="UP000472275">
    <property type="component" value="Chromosome Z"/>
</dbReference>
<evidence type="ECO:0000256" key="3">
    <source>
        <dbReference type="ARBA" id="ARBA00023125"/>
    </source>
</evidence>
<keyword evidence="4" id="KW-0539">Nucleus</keyword>
<reference evidence="7" key="1">
    <citation type="submission" date="2025-08" db="UniProtKB">
        <authorList>
            <consortium name="Ensembl"/>
        </authorList>
    </citation>
    <scope>IDENTIFICATION</scope>
</reference>
<evidence type="ECO:0000256" key="5">
    <source>
        <dbReference type="SAM" id="MobiDB-lite"/>
    </source>
</evidence>
<evidence type="ECO:0000256" key="4">
    <source>
        <dbReference type="ARBA" id="ARBA00023242"/>
    </source>
</evidence>
<comment type="subcellular location">
    <subcellularLocation>
        <location evidence="1">Nucleus</location>
    </subcellularLocation>
</comment>
<feature type="compositionally biased region" description="Low complexity" evidence="5">
    <location>
        <begin position="276"/>
        <end position="300"/>
    </location>
</feature>
<reference evidence="7" key="2">
    <citation type="submission" date="2025-09" db="UniProtKB">
        <authorList>
            <consortium name="Ensembl"/>
        </authorList>
    </citation>
    <scope>IDENTIFICATION</scope>
</reference>
<organism evidence="7 8">
    <name type="scientific">Aquila chrysaetos chrysaetos</name>
    <dbReference type="NCBI Taxonomy" id="223781"/>
    <lineage>
        <taxon>Eukaryota</taxon>
        <taxon>Metazoa</taxon>
        <taxon>Chordata</taxon>
        <taxon>Craniata</taxon>
        <taxon>Vertebrata</taxon>
        <taxon>Euteleostomi</taxon>
        <taxon>Archelosauria</taxon>
        <taxon>Archosauria</taxon>
        <taxon>Dinosauria</taxon>
        <taxon>Saurischia</taxon>
        <taxon>Theropoda</taxon>
        <taxon>Coelurosauria</taxon>
        <taxon>Aves</taxon>
        <taxon>Neognathae</taxon>
        <taxon>Neoaves</taxon>
        <taxon>Telluraves</taxon>
        <taxon>Accipitrimorphae</taxon>
        <taxon>Accipitriformes</taxon>
        <taxon>Accipitridae</taxon>
        <taxon>Accipitrinae</taxon>
        <taxon>Aquila</taxon>
    </lineage>
</organism>
<feature type="domain" description="HSF-type DNA-binding" evidence="6">
    <location>
        <begin position="98"/>
        <end position="214"/>
    </location>
</feature>
<feature type="region of interest" description="Disordered" evidence="5">
    <location>
        <begin position="231"/>
        <end position="301"/>
    </location>
</feature>
<sequence>MPTAKHHFGLTLTRESERELSPGELSSASALDEFLESADSTVPVPPGWDKRTPCDAALTSIRKEKDFQACNDDRKTNKVHLHLEESCGEADDFASFAFPKKVWRIYQSHLFQSLRWVDDGICVAISEEPFQKEVLAQRQPHRVFDTHNMKSFLHQLHLYRFTKVQWPLQNIWLTHAGLLPLQGPVLLSWCFPLLFYYNPSFKRDDPHLLERCKQRVGHKRRATAAFSLGPALKENYPRSSPEVQPGGGGGGGGGGRRGATAAVKPHTPSLVSLQCSQAPPGLPQAASAAPAPSPSHSIPPVNNWTPCTGGLGLPAFPPLELGMAALQAAGAALPPFWHPWFPMVLHAGSSLCSGHARATARPNPSHPSLPKPCQCRQKAGTPPPIRLDQVDTLGTQPAGCQTSGNKLSQ</sequence>
<protein>
    <recommendedName>
        <fullName evidence="6">HSF-type DNA-binding domain-containing protein</fullName>
    </recommendedName>
</protein>
<evidence type="ECO:0000256" key="2">
    <source>
        <dbReference type="ARBA" id="ARBA00006403"/>
    </source>
</evidence>
<evidence type="ECO:0000256" key="1">
    <source>
        <dbReference type="ARBA" id="ARBA00004123"/>
    </source>
</evidence>
<evidence type="ECO:0000259" key="6">
    <source>
        <dbReference type="Pfam" id="PF00447"/>
    </source>
</evidence>
<name>A0A663FBR3_AQUCH</name>
<evidence type="ECO:0000313" key="8">
    <source>
        <dbReference type="Proteomes" id="UP000472275"/>
    </source>
</evidence>
<feature type="region of interest" description="Disordered" evidence="5">
    <location>
        <begin position="354"/>
        <end position="409"/>
    </location>
</feature>
<dbReference type="InterPro" id="IPR036388">
    <property type="entry name" value="WH-like_DNA-bd_sf"/>
</dbReference>
<dbReference type="SUPFAM" id="SSF46785">
    <property type="entry name" value="Winged helix' DNA-binding domain"/>
    <property type="match status" value="1"/>
</dbReference>
<dbReference type="AlphaFoldDB" id="A0A663FBR3"/>
<feature type="compositionally biased region" description="Polar residues" evidence="5">
    <location>
        <begin position="392"/>
        <end position="409"/>
    </location>
</feature>
<dbReference type="InParanoid" id="A0A663FBR3"/>
<feature type="compositionally biased region" description="Gly residues" evidence="5">
    <location>
        <begin position="245"/>
        <end position="257"/>
    </location>
</feature>
<comment type="similarity">
    <text evidence="2">Belongs to the HSF family.</text>
</comment>
<dbReference type="InterPro" id="IPR000232">
    <property type="entry name" value="HSF_DNA-bd"/>
</dbReference>
<dbReference type="GO" id="GO:0003700">
    <property type="term" value="F:DNA-binding transcription factor activity"/>
    <property type="evidence" value="ECO:0007669"/>
    <property type="project" value="InterPro"/>
</dbReference>
<accession>A0A663FBR3</accession>
<evidence type="ECO:0000313" key="7">
    <source>
        <dbReference type="Ensembl" id="ENSACCP00020022250.1"/>
    </source>
</evidence>
<dbReference type="GO" id="GO:0005634">
    <property type="term" value="C:nucleus"/>
    <property type="evidence" value="ECO:0007669"/>
    <property type="project" value="UniProtKB-SubCell"/>
</dbReference>
<proteinExistence type="inferred from homology"/>
<dbReference type="Ensembl" id="ENSACCT00020023229.1">
    <property type="protein sequence ID" value="ENSACCP00020022250.1"/>
    <property type="gene ID" value="ENSACCG00020015288.1"/>
</dbReference>
<dbReference type="GeneTree" id="ENSGT00940000157452"/>